<keyword evidence="2" id="KW-0479">Metal-binding</keyword>
<dbReference type="PIRSF" id="PIRSF031924">
    <property type="entry name" value="Pi-irrepressible_AP"/>
    <property type="match status" value="1"/>
</dbReference>
<dbReference type="InterPro" id="IPR017850">
    <property type="entry name" value="Alkaline_phosphatase_core_sf"/>
</dbReference>
<protein>
    <recommendedName>
        <fullName evidence="7">Alkaline phosphatase family protein</fullName>
    </recommendedName>
</protein>
<dbReference type="InterPro" id="IPR026263">
    <property type="entry name" value="Alkaline_phosphatase_prok"/>
</dbReference>
<evidence type="ECO:0008006" key="7">
    <source>
        <dbReference type="Google" id="ProtNLM"/>
    </source>
</evidence>
<dbReference type="Gene3D" id="3.30.1360.150">
    <property type="match status" value="1"/>
</dbReference>
<dbReference type="SUPFAM" id="SSF53649">
    <property type="entry name" value="Alkaline phosphatase-like"/>
    <property type="match status" value="1"/>
</dbReference>
<accession>A0ABR4YJL2</accession>
<organism evidence="5 6">
    <name type="scientific">Alistipes inops</name>
    <dbReference type="NCBI Taxonomy" id="1501391"/>
    <lineage>
        <taxon>Bacteria</taxon>
        <taxon>Pseudomonadati</taxon>
        <taxon>Bacteroidota</taxon>
        <taxon>Bacteroidia</taxon>
        <taxon>Bacteroidales</taxon>
        <taxon>Rikenellaceae</taxon>
        <taxon>Alistipes</taxon>
    </lineage>
</organism>
<gene>
    <name evidence="5" type="ORF">LG35_04310</name>
</gene>
<evidence type="ECO:0000313" key="5">
    <source>
        <dbReference type="EMBL" id="KHE42455.1"/>
    </source>
</evidence>
<feature type="signal peptide" evidence="4">
    <location>
        <begin position="1"/>
        <end position="19"/>
    </location>
</feature>
<keyword evidence="3 4" id="KW-0732">Signal</keyword>
<dbReference type="Proteomes" id="UP000030889">
    <property type="component" value="Unassembled WGS sequence"/>
</dbReference>
<evidence type="ECO:0000313" key="6">
    <source>
        <dbReference type="Proteomes" id="UP000030889"/>
    </source>
</evidence>
<evidence type="ECO:0000256" key="4">
    <source>
        <dbReference type="SAM" id="SignalP"/>
    </source>
</evidence>
<keyword evidence="6" id="KW-1185">Reference proteome</keyword>
<proteinExistence type="predicted"/>
<comment type="caution">
    <text evidence="5">The sequence shown here is derived from an EMBL/GenBank/DDBJ whole genome shotgun (WGS) entry which is preliminary data.</text>
</comment>
<sequence length="544" mass="59543">MVCRLVPLLVGGVFAFQTAAAQQAPRPERPALVVNMVVGGLPYDFVTRYGHNLSEGGFRRLAESGVSFTSARYDYMPTDRASSLATITTGTYPSVHGVVGERWCDVLTGEEVELIADSEAAGFDCEYGQGCYSNVNLIAPTLGDRLRAESPASKVVSIAADPVSAIVMAGLGTEAYWVNTATAGWTSSSRYMLYLPGWVERFNDQYRGNSYLADWFWTLHLGPERYVNRRYGRIDLPEDARFRELAPIGGLPCTAGGGRYVPVFATPLASDLVADFAMQAVVREELGQDEAPDILNICFDAPRDIIAHYGPESVEAEDMFYQLDRTVGSLISFIVSQVGQERVLFVLTSDHGSSQAFDAAAPSQERFNGEQFRTIINSFLCAQYGGEEWVAGYANRRLYINRREAFNRNLSLGEVQRRAADFALQFRGISRVVPACDLRGGAASDAYMQRLRNGYFPKRSGDLLVDLVPGRIEERAGIRSSAGSAYDYDIHVPLLMAGCGLPHAVVEEPVDMASLPVTLARILGIQRPEAATAEAIAPIVEYVE</sequence>
<dbReference type="EMBL" id="JRGF01000004">
    <property type="protein sequence ID" value="KHE42455.1"/>
    <property type="molecule type" value="Genomic_DNA"/>
</dbReference>
<evidence type="ECO:0000256" key="3">
    <source>
        <dbReference type="ARBA" id="ARBA00022729"/>
    </source>
</evidence>
<dbReference type="PANTHER" id="PTHR10151:SF120">
    <property type="entry name" value="BIS(5'-ADENOSYL)-TRIPHOSPHATASE"/>
    <property type="match status" value="1"/>
</dbReference>
<feature type="chain" id="PRO_5045674534" description="Alkaline phosphatase family protein" evidence="4">
    <location>
        <begin position="20"/>
        <end position="544"/>
    </location>
</feature>
<evidence type="ECO:0000256" key="1">
    <source>
        <dbReference type="ARBA" id="ARBA00022553"/>
    </source>
</evidence>
<dbReference type="Gene3D" id="3.40.720.10">
    <property type="entry name" value="Alkaline Phosphatase, subunit A"/>
    <property type="match status" value="1"/>
</dbReference>
<keyword evidence="1" id="KW-0597">Phosphoprotein</keyword>
<dbReference type="Pfam" id="PF01663">
    <property type="entry name" value="Phosphodiest"/>
    <property type="match status" value="1"/>
</dbReference>
<evidence type="ECO:0000256" key="2">
    <source>
        <dbReference type="ARBA" id="ARBA00022723"/>
    </source>
</evidence>
<reference evidence="5 6" key="1">
    <citation type="submission" date="2014-09" db="EMBL/GenBank/DDBJ databases">
        <title>Alistipes sp. 627, sp. nov., a novel member of the family Rikenellaceae isolated from human faeces.</title>
        <authorList>
            <person name="Shkoporov A.N."/>
            <person name="Chaplin A.V."/>
            <person name="Motuzova O.V."/>
            <person name="Kafarskaia L.I."/>
            <person name="Khokhlova E.V."/>
            <person name="Efimov B.A."/>
        </authorList>
    </citation>
    <scope>NUCLEOTIDE SEQUENCE [LARGE SCALE GENOMIC DNA]</scope>
    <source>
        <strain evidence="5 6">627</strain>
    </source>
</reference>
<name>A0ABR4YJL2_9BACT</name>
<dbReference type="PANTHER" id="PTHR10151">
    <property type="entry name" value="ECTONUCLEOTIDE PYROPHOSPHATASE/PHOSPHODIESTERASE"/>
    <property type="match status" value="1"/>
</dbReference>
<dbReference type="CDD" id="cd16016">
    <property type="entry name" value="AP-SPAP"/>
    <property type="match status" value="1"/>
</dbReference>
<dbReference type="InterPro" id="IPR002591">
    <property type="entry name" value="Phosphodiest/P_Trfase"/>
</dbReference>